<evidence type="ECO:0000256" key="6">
    <source>
        <dbReference type="SAM" id="Phobius"/>
    </source>
</evidence>
<evidence type="ECO:0000256" key="3">
    <source>
        <dbReference type="ARBA" id="ARBA00022692"/>
    </source>
</evidence>
<feature type="transmembrane region" description="Helical" evidence="6">
    <location>
        <begin position="40"/>
        <end position="60"/>
    </location>
</feature>
<evidence type="ECO:0000313" key="8">
    <source>
        <dbReference type="EMBL" id="SMO52105.1"/>
    </source>
</evidence>
<dbReference type="GO" id="GO:0016020">
    <property type="term" value="C:membrane"/>
    <property type="evidence" value="ECO:0007669"/>
    <property type="project" value="UniProtKB-SubCell"/>
</dbReference>
<feature type="transmembrane region" description="Helical" evidence="6">
    <location>
        <begin position="98"/>
        <end position="116"/>
    </location>
</feature>
<accession>A0A521BYH6</accession>
<comment type="subcellular location">
    <subcellularLocation>
        <location evidence="1">Membrane</location>
        <topology evidence="1">Multi-pass membrane protein</topology>
    </subcellularLocation>
</comment>
<feature type="transmembrane region" description="Helical" evidence="6">
    <location>
        <begin position="159"/>
        <end position="181"/>
    </location>
</feature>
<dbReference type="OrthoDB" id="9812547at2"/>
<feature type="domain" description="EamA" evidence="7">
    <location>
        <begin position="164"/>
        <end position="301"/>
    </location>
</feature>
<dbReference type="EMBL" id="FXSZ01000003">
    <property type="protein sequence ID" value="SMO52105.1"/>
    <property type="molecule type" value="Genomic_DNA"/>
</dbReference>
<dbReference type="RefSeq" id="WP_142602260.1">
    <property type="nucleotide sequence ID" value="NZ_FXSZ01000003.1"/>
</dbReference>
<dbReference type="Proteomes" id="UP000315971">
    <property type="component" value="Unassembled WGS sequence"/>
</dbReference>
<feature type="transmembrane region" description="Helical" evidence="6">
    <location>
        <begin position="128"/>
        <end position="147"/>
    </location>
</feature>
<protein>
    <submittedName>
        <fullName evidence="8">Permease of the drug/metabolite transporter (DMT) superfamily</fullName>
    </submittedName>
</protein>
<evidence type="ECO:0000259" key="7">
    <source>
        <dbReference type="Pfam" id="PF00892"/>
    </source>
</evidence>
<name>A0A521BYH6_9SPHI</name>
<dbReference type="Pfam" id="PF00892">
    <property type="entry name" value="EamA"/>
    <property type="match status" value="2"/>
</dbReference>
<proteinExistence type="inferred from homology"/>
<dbReference type="InterPro" id="IPR050638">
    <property type="entry name" value="AA-Vitamin_Transporters"/>
</dbReference>
<evidence type="ECO:0000313" key="9">
    <source>
        <dbReference type="Proteomes" id="UP000315971"/>
    </source>
</evidence>
<evidence type="ECO:0000256" key="4">
    <source>
        <dbReference type="ARBA" id="ARBA00022989"/>
    </source>
</evidence>
<dbReference type="PANTHER" id="PTHR32322">
    <property type="entry name" value="INNER MEMBRANE TRANSPORTER"/>
    <property type="match status" value="1"/>
</dbReference>
<dbReference type="AlphaFoldDB" id="A0A521BYH6"/>
<evidence type="ECO:0000256" key="2">
    <source>
        <dbReference type="ARBA" id="ARBA00007362"/>
    </source>
</evidence>
<feature type="domain" description="EamA" evidence="7">
    <location>
        <begin position="13"/>
        <end position="144"/>
    </location>
</feature>
<reference evidence="8 9" key="1">
    <citation type="submission" date="2017-05" db="EMBL/GenBank/DDBJ databases">
        <authorList>
            <person name="Varghese N."/>
            <person name="Submissions S."/>
        </authorList>
    </citation>
    <scope>NUCLEOTIDE SEQUENCE [LARGE SCALE GENOMIC DNA]</scope>
    <source>
        <strain evidence="8 9">DSM 21342</strain>
    </source>
</reference>
<dbReference type="InterPro" id="IPR000620">
    <property type="entry name" value="EamA_dom"/>
</dbReference>
<sequence>MNEGAAPNKWLIALAFAAIYLIWGSTYLAILIALKSITPFLMACMRFFIAGVFLSAWCILKKEKAPSIKSIQKNAISGVLMLSIGSGSVIWAEQYLPSGTTAIIVATLPFWFILLDKKQWANYFSDKLIILGVLLGFGGVILLFGGIGATKQHISEREMMQIISVFVLVGAGIAWVFGSLYAKYKPTTDSTMINVSIQLLVSGVFSLLASLIAGELSIFSFKSVTHDAWLALLYLAIMGSLVAYISYVWLITVCPPVQVGTYAYVNPVIAVVLGGLFANEPFTLKQILALGVILIGVLFVNLPKYKTL</sequence>
<keyword evidence="4 6" id="KW-1133">Transmembrane helix</keyword>
<keyword evidence="5 6" id="KW-0472">Membrane</keyword>
<dbReference type="PANTHER" id="PTHR32322:SF2">
    <property type="entry name" value="EAMA DOMAIN-CONTAINING PROTEIN"/>
    <property type="match status" value="1"/>
</dbReference>
<feature type="transmembrane region" description="Helical" evidence="6">
    <location>
        <begin position="193"/>
        <end position="213"/>
    </location>
</feature>
<feature type="transmembrane region" description="Helical" evidence="6">
    <location>
        <begin position="284"/>
        <end position="302"/>
    </location>
</feature>
<organism evidence="8 9">
    <name type="scientific">Solitalea koreensis</name>
    <dbReference type="NCBI Taxonomy" id="543615"/>
    <lineage>
        <taxon>Bacteria</taxon>
        <taxon>Pseudomonadati</taxon>
        <taxon>Bacteroidota</taxon>
        <taxon>Sphingobacteriia</taxon>
        <taxon>Sphingobacteriales</taxon>
        <taxon>Sphingobacteriaceae</taxon>
        <taxon>Solitalea</taxon>
    </lineage>
</organism>
<evidence type="ECO:0000256" key="5">
    <source>
        <dbReference type="ARBA" id="ARBA00023136"/>
    </source>
</evidence>
<keyword evidence="3 6" id="KW-0812">Transmembrane</keyword>
<dbReference type="InterPro" id="IPR037185">
    <property type="entry name" value="EmrE-like"/>
</dbReference>
<feature type="transmembrane region" description="Helical" evidence="6">
    <location>
        <begin position="228"/>
        <end position="250"/>
    </location>
</feature>
<evidence type="ECO:0000256" key="1">
    <source>
        <dbReference type="ARBA" id="ARBA00004141"/>
    </source>
</evidence>
<feature type="transmembrane region" description="Helical" evidence="6">
    <location>
        <begin position="72"/>
        <end position="92"/>
    </location>
</feature>
<keyword evidence="9" id="KW-1185">Reference proteome</keyword>
<feature type="transmembrane region" description="Helical" evidence="6">
    <location>
        <begin position="262"/>
        <end position="278"/>
    </location>
</feature>
<comment type="similarity">
    <text evidence="2">Belongs to the EamA transporter family.</text>
</comment>
<feature type="transmembrane region" description="Helical" evidence="6">
    <location>
        <begin position="12"/>
        <end position="34"/>
    </location>
</feature>
<dbReference type="SUPFAM" id="SSF103481">
    <property type="entry name" value="Multidrug resistance efflux transporter EmrE"/>
    <property type="match status" value="2"/>
</dbReference>
<gene>
    <name evidence="8" type="ORF">SAMN06265350_10331</name>
</gene>